<keyword evidence="4 8" id="KW-0133">Cell shape</keyword>
<dbReference type="PRINTS" id="PR01806">
    <property type="entry name" value="VIRFACTRMVIN"/>
</dbReference>
<evidence type="ECO:0000313" key="11">
    <source>
        <dbReference type="Proteomes" id="UP000046155"/>
    </source>
</evidence>
<feature type="transmembrane region" description="Helical" evidence="8">
    <location>
        <begin position="382"/>
        <end position="402"/>
    </location>
</feature>
<proteinExistence type="inferred from homology"/>
<comment type="pathway">
    <text evidence="8">Cell wall biogenesis; peptidoglycan biosynthesis.</text>
</comment>
<feature type="transmembrane region" description="Helical" evidence="8">
    <location>
        <begin position="349"/>
        <end position="370"/>
    </location>
</feature>
<dbReference type="EMBL" id="CDRZ01000079">
    <property type="protein sequence ID" value="CEO88276.1"/>
    <property type="molecule type" value="Genomic_DNA"/>
</dbReference>
<comment type="function">
    <text evidence="8 9">Involved in peptidoglycan biosynthesis. Transports lipid-linked peptidoglycan precursors from the inner to the outer leaflet of the cytoplasmic membrane.</text>
</comment>
<feature type="transmembrane region" description="Helical" evidence="8">
    <location>
        <begin position="441"/>
        <end position="466"/>
    </location>
</feature>
<feature type="transmembrane region" description="Helical" evidence="8">
    <location>
        <begin position="89"/>
        <end position="111"/>
    </location>
</feature>
<comment type="similarity">
    <text evidence="8 9">Belongs to the MurJ/MviN family.</text>
</comment>
<dbReference type="NCBIfam" id="TIGR01695">
    <property type="entry name" value="murJ_mviN"/>
    <property type="match status" value="1"/>
</dbReference>
<comment type="subcellular location">
    <subcellularLocation>
        <location evidence="1 8">Cell membrane</location>
        <topology evidence="1 8">Multi-pass membrane protein</topology>
    </subcellularLocation>
</comment>
<dbReference type="PANTHER" id="PTHR47019">
    <property type="entry name" value="LIPID II FLIPPASE MURJ"/>
    <property type="match status" value="1"/>
</dbReference>
<evidence type="ECO:0000256" key="6">
    <source>
        <dbReference type="ARBA" id="ARBA00022989"/>
    </source>
</evidence>
<feature type="transmembrane region" description="Helical" evidence="8">
    <location>
        <begin position="7"/>
        <end position="27"/>
    </location>
</feature>
<dbReference type="PANTHER" id="PTHR47019:SF1">
    <property type="entry name" value="LIPID II FLIPPASE MURJ"/>
    <property type="match status" value="1"/>
</dbReference>
<dbReference type="RefSeq" id="WP_044664472.1">
    <property type="nucleotide sequence ID" value="NZ_CDRZ01000079.1"/>
</dbReference>
<dbReference type="GO" id="GO:0008360">
    <property type="term" value="P:regulation of cell shape"/>
    <property type="evidence" value="ECO:0007669"/>
    <property type="project" value="UniProtKB-UniRule"/>
</dbReference>
<evidence type="ECO:0000313" key="10">
    <source>
        <dbReference type="EMBL" id="CEO88276.1"/>
    </source>
</evidence>
<evidence type="ECO:0000256" key="8">
    <source>
        <dbReference type="HAMAP-Rule" id="MF_02078"/>
    </source>
</evidence>
<dbReference type="GO" id="GO:0009252">
    <property type="term" value="P:peptidoglycan biosynthetic process"/>
    <property type="evidence" value="ECO:0007669"/>
    <property type="project" value="UniProtKB-UniRule"/>
</dbReference>
<keyword evidence="3 8" id="KW-0812">Transmembrane</keyword>
<dbReference type="HAMAP" id="MF_02078">
    <property type="entry name" value="MurJ_MviN"/>
    <property type="match status" value="1"/>
</dbReference>
<dbReference type="UniPathway" id="UPA00219"/>
<organism evidence="10 11">
    <name type="scientific">Syntrophaceticus schinkii</name>
    <dbReference type="NCBI Taxonomy" id="499207"/>
    <lineage>
        <taxon>Bacteria</taxon>
        <taxon>Bacillati</taxon>
        <taxon>Bacillota</taxon>
        <taxon>Clostridia</taxon>
        <taxon>Thermoanaerobacterales</taxon>
        <taxon>Thermoanaerobacterales Family III. Incertae Sedis</taxon>
        <taxon>Syntrophaceticus</taxon>
    </lineage>
</organism>
<dbReference type="Pfam" id="PF03023">
    <property type="entry name" value="MurJ"/>
    <property type="match status" value="1"/>
</dbReference>
<keyword evidence="8 9" id="KW-0961">Cell wall biogenesis/degradation</keyword>
<evidence type="ECO:0000256" key="9">
    <source>
        <dbReference type="PIRNR" id="PIRNR002869"/>
    </source>
</evidence>
<feature type="transmembrane region" description="Helical" evidence="8">
    <location>
        <begin position="408"/>
        <end position="429"/>
    </location>
</feature>
<dbReference type="AlphaFoldDB" id="A0A0B7MK38"/>
<name>A0A0B7MK38_9FIRM</name>
<keyword evidence="7 8" id="KW-0472">Membrane</keyword>
<gene>
    <name evidence="8" type="primary">murJ</name>
    <name evidence="10" type="ORF">SSCH_170009</name>
</gene>
<accession>A0A0B7MK38</accession>
<dbReference type="CDD" id="cd13123">
    <property type="entry name" value="MATE_MurJ_like"/>
    <property type="match status" value="1"/>
</dbReference>
<feature type="transmembrane region" description="Helical" evidence="8">
    <location>
        <begin position="271"/>
        <end position="292"/>
    </location>
</feature>
<keyword evidence="11" id="KW-1185">Reference proteome</keyword>
<dbReference type="OrthoDB" id="9804143at2"/>
<keyword evidence="2 8" id="KW-1003">Cell membrane</keyword>
<dbReference type="GO" id="GO:0071555">
    <property type="term" value="P:cell wall organization"/>
    <property type="evidence" value="ECO:0007669"/>
    <property type="project" value="UniProtKB-UniRule"/>
</dbReference>
<dbReference type="InterPro" id="IPR004268">
    <property type="entry name" value="MurJ"/>
</dbReference>
<keyword evidence="6 8" id="KW-1133">Transmembrane helix</keyword>
<sequence length="526" mass="56392">MSEREKIARAVGIITIAMVVARILGYVRDALLYALFGQNRITDAYNAAFSIPDFIYMILIGGALSSAFIPVFGGYLAKGEEDEGWQVASIMLNLVIILMVAAITLGVVFTPQLVHLLVPGFKAGEIDLTVYLTRIMFFQTFFMGLSGVTIGILNAYKHFSTPALGSVLYNLSVVVIGGLFGPRIGIVSFAIGVVVGAVLNFAVQLPPLLRLGIRYKPVLDLSHPGIRQIGALVFPVLIGLSVSQFNLFVSQNLASGLPSGQLAALKTAQRIMQLPIGIFAVAIGTAIFPTLTEQSARQELGQFRRTFSLGFRAINFLTIPCVAGLIAIGLPAIRLFFQMGKFTPESTVATSVALFYYSFGIIGYSGSLILNRVFYALKDTKTPVLVGIGTVFLNIVLNIWLVKPMGHSGLALAYSLVGIVNMLVLLFLLRAKIGNIDGHRIISSALGSGAASLATGGVAYLVVTWLQGLLGIATKFAQLIAVSGAVAAGILVYFLVTYFLKLEEFQLVLDLVKKKIGHNRKAGTLH</sequence>
<evidence type="ECO:0000256" key="5">
    <source>
        <dbReference type="ARBA" id="ARBA00022984"/>
    </source>
</evidence>
<feature type="transmembrane region" description="Helical" evidence="8">
    <location>
        <begin position="163"/>
        <end position="180"/>
    </location>
</feature>
<feature type="transmembrane region" description="Helical" evidence="8">
    <location>
        <begin position="186"/>
        <end position="209"/>
    </location>
</feature>
<dbReference type="GO" id="GO:0015648">
    <property type="term" value="F:lipid-linked peptidoglycan transporter activity"/>
    <property type="evidence" value="ECO:0007669"/>
    <property type="project" value="UniProtKB-UniRule"/>
</dbReference>
<evidence type="ECO:0000256" key="2">
    <source>
        <dbReference type="ARBA" id="ARBA00022475"/>
    </source>
</evidence>
<evidence type="ECO:0000256" key="3">
    <source>
        <dbReference type="ARBA" id="ARBA00022692"/>
    </source>
</evidence>
<feature type="transmembrane region" description="Helical" evidence="8">
    <location>
        <begin position="313"/>
        <end position="337"/>
    </location>
</feature>
<protein>
    <recommendedName>
        <fullName evidence="8">Probable lipid II flippase MurJ</fullName>
    </recommendedName>
</protein>
<feature type="transmembrane region" description="Helical" evidence="8">
    <location>
        <begin position="478"/>
        <end position="500"/>
    </location>
</feature>
<feature type="transmembrane region" description="Helical" evidence="8">
    <location>
        <begin position="131"/>
        <end position="156"/>
    </location>
</feature>
<evidence type="ECO:0000256" key="4">
    <source>
        <dbReference type="ARBA" id="ARBA00022960"/>
    </source>
</evidence>
<dbReference type="Proteomes" id="UP000046155">
    <property type="component" value="Unassembled WGS sequence"/>
</dbReference>
<feature type="transmembrane region" description="Helical" evidence="8">
    <location>
        <begin position="229"/>
        <end position="251"/>
    </location>
</feature>
<keyword evidence="8 9" id="KW-0813">Transport</keyword>
<reference evidence="11" key="1">
    <citation type="submission" date="2015-01" db="EMBL/GenBank/DDBJ databases">
        <authorList>
            <person name="Manzoor Shahid"/>
            <person name="Zubair Saima"/>
        </authorList>
    </citation>
    <scope>NUCLEOTIDE SEQUENCE [LARGE SCALE GENOMIC DNA]</scope>
    <source>
        <strain evidence="11">Sp3</strain>
    </source>
</reference>
<feature type="transmembrane region" description="Helical" evidence="8">
    <location>
        <begin position="54"/>
        <end position="77"/>
    </location>
</feature>
<dbReference type="GO" id="GO:0005886">
    <property type="term" value="C:plasma membrane"/>
    <property type="evidence" value="ECO:0007669"/>
    <property type="project" value="UniProtKB-SubCell"/>
</dbReference>
<dbReference type="PIRSF" id="PIRSF002869">
    <property type="entry name" value="MviN"/>
    <property type="match status" value="1"/>
</dbReference>
<evidence type="ECO:0000256" key="7">
    <source>
        <dbReference type="ARBA" id="ARBA00023136"/>
    </source>
</evidence>
<evidence type="ECO:0000256" key="1">
    <source>
        <dbReference type="ARBA" id="ARBA00004651"/>
    </source>
</evidence>
<dbReference type="InterPro" id="IPR051050">
    <property type="entry name" value="Lipid_II_flippase_MurJ/MviN"/>
</dbReference>
<dbReference type="GO" id="GO:0034204">
    <property type="term" value="P:lipid translocation"/>
    <property type="evidence" value="ECO:0007669"/>
    <property type="project" value="TreeGrafter"/>
</dbReference>
<keyword evidence="5 8" id="KW-0573">Peptidoglycan synthesis</keyword>